<protein>
    <submittedName>
        <fullName evidence="2">Uncharacterized protein</fullName>
    </submittedName>
</protein>
<evidence type="ECO:0000256" key="1">
    <source>
        <dbReference type="SAM" id="Phobius"/>
    </source>
</evidence>
<accession>A0AAW1V384</accession>
<feature type="transmembrane region" description="Helical" evidence="1">
    <location>
        <begin position="105"/>
        <end position="131"/>
    </location>
</feature>
<dbReference type="EMBL" id="JARQZJ010000122">
    <property type="protein sequence ID" value="KAK9889120.1"/>
    <property type="molecule type" value="Genomic_DNA"/>
</dbReference>
<gene>
    <name evidence="2" type="ORF">WA026_004390</name>
</gene>
<reference evidence="2 3" key="1">
    <citation type="submission" date="2023-03" db="EMBL/GenBank/DDBJ databases">
        <title>Genome insight into feeding habits of ladybird beetles.</title>
        <authorList>
            <person name="Li H.-S."/>
            <person name="Huang Y.-H."/>
            <person name="Pang H."/>
        </authorList>
    </citation>
    <scope>NUCLEOTIDE SEQUENCE [LARGE SCALE GENOMIC DNA]</scope>
    <source>
        <strain evidence="2">SYSU_2023b</strain>
        <tissue evidence="2">Whole body</tissue>
    </source>
</reference>
<dbReference type="AlphaFoldDB" id="A0AAW1V384"/>
<sequence>MKLIAPILGVAFWSCYLLFDMTTTDKSCKIGTESLYCPKNVRLAKGEILFYHTMAVTALIICFMLSLHAIFLLLTRVELSIFMMITTSLIFGLMAYGHYDVDNFGFHVLGFLVGVYGANSLIFAHLLFIHLRNKLLMVQRQRSLSDPIDYPTDMHPEAIEMRNEQPGCYFDINTRTHIYNFDHAC</sequence>
<evidence type="ECO:0000313" key="2">
    <source>
        <dbReference type="EMBL" id="KAK9889120.1"/>
    </source>
</evidence>
<organism evidence="2 3">
    <name type="scientific">Henosepilachna vigintioctopunctata</name>
    <dbReference type="NCBI Taxonomy" id="420089"/>
    <lineage>
        <taxon>Eukaryota</taxon>
        <taxon>Metazoa</taxon>
        <taxon>Ecdysozoa</taxon>
        <taxon>Arthropoda</taxon>
        <taxon>Hexapoda</taxon>
        <taxon>Insecta</taxon>
        <taxon>Pterygota</taxon>
        <taxon>Neoptera</taxon>
        <taxon>Endopterygota</taxon>
        <taxon>Coleoptera</taxon>
        <taxon>Polyphaga</taxon>
        <taxon>Cucujiformia</taxon>
        <taxon>Coccinelloidea</taxon>
        <taxon>Coccinellidae</taxon>
        <taxon>Epilachninae</taxon>
        <taxon>Epilachnini</taxon>
        <taxon>Henosepilachna</taxon>
    </lineage>
</organism>
<name>A0AAW1V384_9CUCU</name>
<keyword evidence="1" id="KW-0472">Membrane</keyword>
<comment type="caution">
    <text evidence="2">The sequence shown here is derived from an EMBL/GenBank/DDBJ whole genome shotgun (WGS) entry which is preliminary data.</text>
</comment>
<proteinExistence type="predicted"/>
<feature type="transmembrane region" description="Helical" evidence="1">
    <location>
        <begin position="81"/>
        <end position="99"/>
    </location>
</feature>
<keyword evidence="1" id="KW-1133">Transmembrane helix</keyword>
<dbReference type="Proteomes" id="UP001431783">
    <property type="component" value="Unassembled WGS sequence"/>
</dbReference>
<feature type="transmembrane region" description="Helical" evidence="1">
    <location>
        <begin position="48"/>
        <end position="74"/>
    </location>
</feature>
<keyword evidence="1" id="KW-0812">Transmembrane</keyword>
<evidence type="ECO:0000313" key="3">
    <source>
        <dbReference type="Proteomes" id="UP001431783"/>
    </source>
</evidence>
<keyword evidence="3" id="KW-1185">Reference proteome</keyword>